<evidence type="ECO:0000256" key="1">
    <source>
        <dbReference type="ARBA" id="ARBA00022723"/>
    </source>
</evidence>
<reference evidence="7 8" key="1">
    <citation type="submission" date="2023-02" db="EMBL/GenBank/DDBJ databases">
        <title>LHISI_Scaffold_Assembly.</title>
        <authorList>
            <person name="Stuart O.P."/>
            <person name="Cleave R."/>
            <person name="Magrath M.J.L."/>
            <person name="Mikheyev A.S."/>
        </authorList>
    </citation>
    <scope>NUCLEOTIDE SEQUENCE [LARGE SCALE GENOMIC DNA]</scope>
    <source>
        <strain evidence="7">Daus_M_001</strain>
        <tissue evidence="7">Leg muscle</tissue>
    </source>
</reference>
<name>A0ABQ9H7Q2_9NEOP</name>
<evidence type="ECO:0000256" key="2">
    <source>
        <dbReference type="ARBA" id="ARBA00022771"/>
    </source>
</evidence>
<dbReference type="Gene3D" id="3.30.160.60">
    <property type="entry name" value="Classic Zinc Finger"/>
    <property type="match status" value="3"/>
</dbReference>
<feature type="region of interest" description="Disordered" evidence="5">
    <location>
        <begin position="1"/>
        <end position="38"/>
    </location>
</feature>
<evidence type="ECO:0000259" key="6">
    <source>
        <dbReference type="PROSITE" id="PS50157"/>
    </source>
</evidence>
<evidence type="ECO:0000313" key="7">
    <source>
        <dbReference type="EMBL" id="KAJ8880335.1"/>
    </source>
</evidence>
<dbReference type="InterPro" id="IPR013087">
    <property type="entry name" value="Znf_C2H2_type"/>
</dbReference>
<gene>
    <name evidence="7" type="ORF">PR048_016802</name>
</gene>
<feature type="domain" description="C2H2-type" evidence="6">
    <location>
        <begin position="284"/>
        <end position="307"/>
    </location>
</feature>
<dbReference type="InterPro" id="IPR036236">
    <property type="entry name" value="Znf_C2H2_sf"/>
</dbReference>
<dbReference type="EMBL" id="JARBHB010000006">
    <property type="protein sequence ID" value="KAJ8880335.1"/>
    <property type="molecule type" value="Genomic_DNA"/>
</dbReference>
<accession>A0ABQ9H7Q2</accession>
<dbReference type="Pfam" id="PF00096">
    <property type="entry name" value="zf-C2H2"/>
    <property type="match status" value="3"/>
</dbReference>
<sequence>MVKREVASEKTAEILSSNEIAPELSDKNAEGQSDEMLDHSDEMVDHSDDMVDHSDDMVDHSDDMVDHSDDMVDRSNELVNPSDEIVLDPALLVTSSETVVGSDSALTAVNNLQLQLPEGFTILTDDVGNRFVATQTLQLDGNFLQQLQASGLITQGLENQSVTSVGEEGVTFVIHTDPSGQIVDIVSKAALAQVPEDQRTLLAVPGGSNQILTSTGSSPASKTDDSQHRCPTCNKYFAKPSQLERHIRIHTGERPFACSQCEKTFNQKSALSTHLKCHMGERPHVCPHCELAFTQKGNLKTHMRRAHRFFLVSDISAKTMELDLFPQIKNVTVTALDPLT</sequence>
<keyword evidence="3" id="KW-0862">Zinc</keyword>
<dbReference type="PROSITE" id="PS50157">
    <property type="entry name" value="ZINC_FINGER_C2H2_2"/>
    <property type="match status" value="3"/>
</dbReference>
<dbReference type="PANTHER" id="PTHR23235:SF120">
    <property type="entry name" value="KRUPPEL-LIKE FACTOR 15"/>
    <property type="match status" value="1"/>
</dbReference>
<feature type="domain" description="C2H2-type" evidence="6">
    <location>
        <begin position="228"/>
        <end position="255"/>
    </location>
</feature>
<keyword evidence="8" id="KW-1185">Reference proteome</keyword>
<organism evidence="7 8">
    <name type="scientific">Dryococelus australis</name>
    <dbReference type="NCBI Taxonomy" id="614101"/>
    <lineage>
        <taxon>Eukaryota</taxon>
        <taxon>Metazoa</taxon>
        <taxon>Ecdysozoa</taxon>
        <taxon>Arthropoda</taxon>
        <taxon>Hexapoda</taxon>
        <taxon>Insecta</taxon>
        <taxon>Pterygota</taxon>
        <taxon>Neoptera</taxon>
        <taxon>Polyneoptera</taxon>
        <taxon>Phasmatodea</taxon>
        <taxon>Verophasmatodea</taxon>
        <taxon>Anareolatae</taxon>
        <taxon>Phasmatidae</taxon>
        <taxon>Eurycanthinae</taxon>
        <taxon>Dryococelus</taxon>
    </lineage>
</organism>
<evidence type="ECO:0000313" key="8">
    <source>
        <dbReference type="Proteomes" id="UP001159363"/>
    </source>
</evidence>
<evidence type="ECO:0000256" key="5">
    <source>
        <dbReference type="SAM" id="MobiDB-lite"/>
    </source>
</evidence>
<feature type="compositionally biased region" description="Basic and acidic residues" evidence="5">
    <location>
        <begin position="1"/>
        <end position="12"/>
    </location>
</feature>
<dbReference type="SUPFAM" id="SSF57667">
    <property type="entry name" value="beta-beta-alpha zinc fingers"/>
    <property type="match status" value="2"/>
</dbReference>
<evidence type="ECO:0000256" key="3">
    <source>
        <dbReference type="ARBA" id="ARBA00022833"/>
    </source>
</evidence>
<comment type="caution">
    <text evidence="7">The sequence shown here is derived from an EMBL/GenBank/DDBJ whole genome shotgun (WGS) entry which is preliminary data.</text>
</comment>
<keyword evidence="2 4" id="KW-0863">Zinc-finger</keyword>
<feature type="compositionally biased region" description="Polar residues" evidence="5">
    <location>
        <begin position="207"/>
        <end position="221"/>
    </location>
</feature>
<protein>
    <recommendedName>
        <fullName evidence="6">C2H2-type domain-containing protein</fullName>
    </recommendedName>
</protein>
<evidence type="ECO:0000256" key="4">
    <source>
        <dbReference type="PROSITE-ProRule" id="PRU00042"/>
    </source>
</evidence>
<dbReference type="Proteomes" id="UP001159363">
    <property type="component" value="Chromosome 5"/>
</dbReference>
<dbReference type="PANTHER" id="PTHR23235">
    <property type="entry name" value="KRUEPPEL-LIKE TRANSCRIPTION FACTOR"/>
    <property type="match status" value="1"/>
</dbReference>
<dbReference type="PROSITE" id="PS00028">
    <property type="entry name" value="ZINC_FINGER_C2H2_1"/>
    <property type="match status" value="3"/>
</dbReference>
<feature type="region of interest" description="Disordered" evidence="5">
    <location>
        <begin position="206"/>
        <end position="229"/>
    </location>
</feature>
<feature type="domain" description="C2H2-type" evidence="6">
    <location>
        <begin position="256"/>
        <end position="283"/>
    </location>
</feature>
<keyword evidence="1" id="KW-0479">Metal-binding</keyword>
<proteinExistence type="predicted"/>
<dbReference type="SMART" id="SM00355">
    <property type="entry name" value="ZnF_C2H2"/>
    <property type="match status" value="3"/>
</dbReference>